<feature type="domain" description="FAS1" evidence="3">
    <location>
        <begin position="45"/>
        <end position="189"/>
    </location>
</feature>
<dbReference type="Proteomes" id="UP000693970">
    <property type="component" value="Unassembled WGS sequence"/>
</dbReference>
<dbReference type="OrthoDB" id="286301at2759"/>
<keyword evidence="5" id="KW-1185">Reference proteome</keyword>
<feature type="signal peptide" evidence="2">
    <location>
        <begin position="1"/>
        <end position="37"/>
    </location>
</feature>
<evidence type="ECO:0000313" key="5">
    <source>
        <dbReference type="Proteomes" id="UP000693970"/>
    </source>
</evidence>
<proteinExistence type="predicted"/>
<feature type="domain" description="FAS1" evidence="3">
    <location>
        <begin position="412"/>
        <end position="551"/>
    </location>
</feature>
<evidence type="ECO:0000259" key="3">
    <source>
        <dbReference type="PROSITE" id="PS50213"/>
    </source>
</evidence>
<keyword evidence="2" id="KW-0732">Signal</keyword>
<name>A0A9K3L4G3_9STRA</name>
<feature type="chain" id="PRO_5039922455" evidence="2">
    <location>
        <begin position="38"/>
        <end position="575"/>
    </location>
</feature>
<evidence type="ECO:0000256" key="2">
    <source>
        <dbReference type="SAM" id="SignalP"/>
    </source>
</evidence>
<dbReference type="FunFam" id="2.30.180.10:FF:000032">
    <property type="entry name" value="Fasciclin domain-containing protein, putative"/>
    <property type="match status" value="1"/>
</dbReference>
<dbReference type="GO" id="GO:0005615">
    <property type="term" value="C:extracellular space"/>
    <property type="evidence" value="ECO:0007669"/>
    <property type="project" value="TreeGrafter"/>
</dbReference>
<comment type="caution">
    <text evidence="4">The sequence shown here is derived from an EMBL/GenBank/DDBJ whole genome shotgun (WGS) entry which is preliminary data.</text>
</comment>
<protein>
    <submittedName>
        <fullName evidence="4">Osteoblast specific factor 2-like protein</fullName>
    </submittedName>
</protein>
<reference evidence="4" key="1">
    <citation type="journal article" date="2021" name="Sci. Rep.">
        <title>Diploid genomic architecture of Nitzschia inconspicua, an elite biomass production diatom.</title>
        <authorList>
            <person name="Oliver A."/>
            <person name="Podell S."/>
            <person name="Pinowska A."/>
            <person name="Traller J.C."/>
            <person name="Smith S.R."/>
            <person name="McClure R."/>
            <person name="Beliaev A."/>
            <person name="Bohutskyi P."/>
            <person name="Hill E.A."/>
            <person name="Rabines A."/>
            <person name="Zheng H."/>
            <person name="Allen L.Z."/>
            <person name="Kuo A."/>
            <person name="Grigoriev I.V."/>
            <person name="Allen A.E."/>
            <person name="Hazlebeck D."/>
            <person name="Allen E.E."/>
        </authorList>
    </citation>
    <scope>NUCLEOTIDE SEQUENCE</scope>
    <source>
        <strain evidence="4">Hildebrandi</strain>
    </source>
</reference>
<feature type="region of interest" description="Disordered" evidence="1">
    <location>
        <begin position="261"/>
        <end position="353"/>
    </location>
</feature>
<dbReference type="PROSITE" id="PS50213">
    <property type="entry name" value="FAS1"/>
    <property type="match status" value="2"/>
</dbReference>
<accession>A0A9K3L4G3</accession>
<feature type="compositionally biased region" description="Pro residues" evidence="1">
    <location>
        <begin position="278"/>
        <end position="353"/>
    </location>
</feature>
<dbReference type="Pfam" id="PF02469">
    <property type="entry name" value="Fasciclin"/>
    <property type="match status" value="2"/>
</dbReference>
<dbReference type="PANTHER" id="PTHR10900">
    <property type="entry name" value="PERIOSTIN-RELATED"/>
    <property type="match status" value="1"/>
</dbReference>
<dbReference type="PANTHER" id="PTHR10900:SF77">
    <property type="entry name" value="FI19380P1"/>
    <property type="match status" value="1"/>
</dbReference>
<dbReference type="SMART" id="SM00554">
    <property type="entry name" value="FAS1"/>
    <property type="match status" value="2"/>
</dbReference>
<evidence type="ECO:0000256" key="1">
    <source>
        <dbReference type="SAM" id="MobiDB-lite"/>
    </source>
</evidence>
<organism evidence="4 5">
    <name type="scientific">Nitzschia inconspicua</name>
    <dbReference type="NCBI Taxonomy" id="303405"/>
    <lineage>
        <taxon>Eukaryota</taxon>
        <taxon>Sar</taxon>
        <taxon>Stramenopiles</taxon>
        <taxon>Ochrophyta</taxon>
        <taxon>Bacillariophyta</taxon>
        <taxon>Bacillariophyceae</taxon>
        <taxon>Bacillariophycidae</taxon>
        <taxon>Bacillariales</taxon>
        <taxon>Bacillariaceae</taxon>
        <taxon>Nitzschia</taxon>
    </lineage>
</organism>
<dbReference type="InterPro" id="IPR000782">
    <property type="entry name" value="FAS1_domain"/>
</dbReference>
<dbReference type="EMBL" id="JAGRRH010000016">
    <property type="protein sequence ID" value="KAG7355307.1"/>
    <property type="molecule type" value="Genomic_DNA"/>
</dbReference>
<dbReference type="InterPro" id="IPR050904">
    <property type="entry name" value="Adhesion/Biosynth-related"/>
</dbReference>
<reference evidence="4" key="2">
    <citation type="submission" date="2021-04" db="EMBL/GenBank/DDBJ databases">
        <authorList>
            <person name="Podell S."/>
        </authorList>
    </citation>
    <scope>NUCLEOTIDE SEQUENCE</scope>
    <source>
        <strain evidence="4">Hildebrandi</strain>
    </source>
</reference>
<evidence type="ECO:0000313" key="4">
    <source>
        <dbReference type="EMBL" id="KAG7355307.1"/>
    </source>
</evidence>
<dbReference type="AlphaFoldDB" id="A0A9K3L4G3"/>
<sequence>MAIRHSSTTPSSITRLSLTRWLIVVMKIILLTTSVFAQEDPTAQCKTITEIVCGDSNFDTLCKALRKSGLDQTLTRRGPTFTLFAPTNAAFLELPSSILDYLGLSPENLDYLLLTHAIAGKPLTIQDLECGMEVEMVSGEPTTTVCGTDTTDIKFQQGGGNIVDEDIPQIVHTDIIACNGIVHAIDRVILPERLPIMPGDSVPVIAPTVKMDIPPTFPPLDQSVPTATASPPTFPPTMETPALPPTFPPNTEIPALPPTFPPMIPTPTHAAPQHYNPPTQPYVPPPQPYNPPTQPYVPPPQPYYPQPQPYIPPPTQHYNPPTQPYVPPPQPYYPQPQPYIPPPTQHYNPPTQPYVPPPQPYYPQPQPYIPPPPQHYTRPYVPTMPYYGAPQPYHQKPKDPVYLPPVPGLQRCDSLADVICTADGFDVLCTAIKIVGLYNTLKHGSWTVFAPTDDAFQSWLGHTYVDHLSKDELTNLLLYHLLDKATTFDELECDTWILTKSGQHSYTLCRDDHHKYQMGSGNGPHNEPKIVLTANKDTICNGILHVVDNVILPEEKYWTQYHEYEPPPTHKPYDY</sequence>
<gene>
    <name evidence="4" type="ORF">IV203_004663</name>
</gene>